<dbReference type="PROSITE" id="PS00196">
    <property type="entry name" value="COPPER_BLUE"/>
    <property type="match status" value="1"/>
</dbReference>
<evidence type="ECO:0000313" key="9">
    <source>
        <dbReference type="EMBL" id="SFS06984.1"/>
    </source>
</evidence>
<evidence type="ECO:0000256" key="2">
    <source>
        <dbReference type="ARBA" id="ARBA00022448"/>
    </source>
</evidence>
<evidence type="ECO:0000256" key="6">
    <source>
        <dbReference type="ARBA" id="ARBA00023136"/>
    </source>
</evidence>
<dbReference type="GO" id="GO:0016020">
    <property type="term" value="C:membrane"/>
    <property type="evidence" value="ECO:0007669"/>
    <property type="project" value="UniProtKB-SubCell"/>
</dbReference>
<sequence length="194" mass="20291">MKRRHYIRTIGTGACVGLTGLAGCGSPDDTAGTDSPAVNGDDTETTVATGGDTEADGESNTVAMITDGDEYYFDPIGIAIDSGGTVTWNNESGSHSTTAYVEGNPQSEVTRIPEDAEGWNSETLTEQGATFSHTFDVEGTYDYYCIPHKSLEMVGRVVVGEPSGLGDDPPDGAVPDEQTIVDAGTVSYDEFQSG</sequence>
<evidence type="ECO:0000256" key="7">
    <source>
        <dbReference type="SAM" id="MobiDB-lite"/>
    </source>
</evidence>
<name>A0A1I6LU65_9EURY</name>
<evidence type="ECO:0000256" key="5">
    <source>
        <dbReference type="ARBA" id="ARBA00023008"/>
    </source>
</evidence>
<evidence type="ECO:0000256" key="1">
    <source>
        <dbReference type="ARBA" id="ARBA00004370"/>
    </source>
</evidence>
<dbReference type="OrthoDB" id="186995at2157"/>
<feature type="domain" description="Blue (type 1) copper" evidence="8">
    <location>
        <begin position="66"/>
        <end position="159"/>
    </location>
</feature>
<dbReference type="AlphaFoldDB" id="A0A1I6LU65"/>
<keyword evidence="10" id="KW-1185">Reference proteome</keyword>
<gene>
    <name evidence="9" type="ORF">SAMN05216559_3133</name>
</gene>
<evidence type="ECO:0000256" key="3">
    <source>
        <dbReference type="ARBA" id="ARBA00022723"/>
    </source>
</evidence>
<reference evidence="9 10" key="1">
    <citation type="submission" date="2016-10" db="EMBL/GenBank/DDBJ databases">
        <authorList>
            <person name="de Groot N.N."/>
        </authorList>
    </citation>
    <scope>NUCLEOTIDE SEQUENCE [LARGE SCALE GENOMIC DNA]</scope>
    <source>
        <strain evidence="9 10">CGMCC 1.10457</strain>
    </source>
</reference>
<dbReference type="InterPro" id="IPR028871">
    <property type="entry name" value="BlueCu_1_BS"/>
</dbReference>
<evidence type="ECO:0000256" key="4">
    <source>
        <dbReference type="ARBA" id="ARBA00022982"/>
    </source>
</evidence>
<proteinExistence type="predicted"/>
<feature type="region of interest" description="Disordered" evidence="7">
    <location>
        <begin position="27"/>
        <end position="55"/>
    </location>
</feature>
<accession>A0A1I6LU65</accession>
<dbReference type="PANTHER" id="PTHR34192:SF10">
    <property type="entry name" value="PLASTOCYANIN MAJOR ISOFORM, CHLOROPLASTIC-RELATED"/>
    <property type="match status" value="1"/>
</dbReference>
<dbReference type="Pfam" id="PF00127">
    <property type="entry name" value="Copper-bind"/>
    <property type="match status" value="1"/>
</dbReference>
<evidence type="ECO:0000313" key="10">
    <source>
        <dbReference type="Proteomes" id="UP000199062"/>
    </source>
</evidence>
<comment type="subcellular location">
    <subcellularLocation>
        <location evidence="1">Membrane</location>
    </subcellularLocation>
</comment>
<keyword evidence="4" id="KW-0249">Electron transport</keyword>
<dbReference type="PROSITE" id="PS51257">
    <property type="entry name" value="PROKAR_LIPOPROTEIN"/>
    <property type="match status" value="1"/>
</dbReference>
<dbReference type="InterPro" id="IPR008972">
    <property type="entry name" value="Cupredoxin"/>
</dbReference>
<dbReference type="EMBL" id="FOZK01000003">
    <property type="protein sequence ID" value="SFS06984.1"/>
    <property type="molecule type" value="Genomic_DNA"/>
</dbReference>
<keyword evidence="3" id="KW-0479">Metal-binding</keyword>
<dbReference type="Proteomes" id="UP000199062">
    <property type="component" value="Unassembled WGS sequence"/>
</dbReference>
<dbReference type="GO" id="GO:0005507">
    <property type="term" value="F:copper ion binding"/>
    <property type="evidence" value="ECO:0007669"/>
    <property type="project" value="InterPro"/>
</dbReference>
<dbReference type="PANTHER" id="PTHR34192">
    <property type="entry name" value="PLASTOCYANIN MAJOR ISOFORM, CHLOROPLASTIC-RELATED"/>
    <property type="match status" value="1"/>
</dbReference>
<keyword evidence="5" id="KW-0186">Copper</keyword>
<keyword evidence="2" id="KW-0813">Transport</keyword>
<dbReference type="InterPro" id="IPR000923">
    <property type="entry name" value="BlueCu_1"/>
</dbReference>
<protein>
    <submittedName>
        <fullName evidence="9">Plastocyanin</fullName>
    </submittedName>
</protein>
<organism evidence="9 10">
    <name type="scientific">Halomicrobium zhouii</name>
    <dbReference type="NCBI Taxonomy" id="767519"/>
    <lineage>
        <taxon>Archaea</taxon>
        <taxon>Methanobacteriati</taxon>
        <taxon>Methanobacteriota</taxon>
        <taxon>Stenosarchaea group</taxon>
        <taxon>Halobacteria</taxon>
        <taxon>Halobacteriales</taxon>
        <taxon>Haloarculaceae</taxon>
        <taxon>Halomicrobium</taxon>
    </lineage>
</organism>
<dbReference type="Gene3D" id="2.60.40.420">
    <property type="entry name" value="Cupredoxins - blue copper proteins"/>
    <property type="match status" value="1"/>
</dbReference>
<dbReference type="RefSeq" id="WP_089817471.1">
    <property type="nucleotide sequence ID" value="NZ_FOZK01000003.1"/>
</dbReference>
<keyword evidence="6" id="KW-0472">Membrane</keyword>
<dbReference type="GO" id="GO:0009055">
    <property type="term" value="F:electron transfer activity"/>
    <property type="evidence" value="ECO:0007669"/>
    <property type="project" value="InterPro"/>
</dbReference>
<dbReference type="SUPFAM" id="SSF49503">
    <property type="entry name" value="Cupredoxins"/>
    <property type="match status" value="1"/>
</dbReference>
<dbReference type="STRING" id="767519.SAMN05216559_3133"/>
<evidence type="ECO:0000259" key="8">
    <source>
        <dbReference type="Pfam" id="PF00127"/>
    </source>
</evidence>